<name>X1KPI0_9ZZZZ</name>
<dbReference type="AlphaFoldDB" id="X1KPI0"/>
<dbReference type="InterPro" id="IPR014942">
    <property type="entry name" value="AbiEii"/>
</dbReference>
<gene>
    <name evidence="1" type="ORF">S06H3_19798</name>
</gene>
<dbReference type="Gene3D" id="3.10.450.620">
    <property type="entry name" value="JHP933, nucleotidyltransferase-like core domain"/>
    <property type="match status" value="1"/>
</dbReference>
<evidence type="ECO:0008006" key="2">
    <source>
        <dbReference type="Google" id="ProtNLM"/>
    </source>
</evidence>
<comment type="caution">
    <text evidence="1">The sequence shown here is derived from an EMBL/GenBank/DDBJ whole genome shotgun (WGS) entry which is preliminary data.</text>
</comment>
<protein>
    <recommendedName>
        <fullName evidence="2">Nucleotidyl transferase AbiEii/AbiGii toxin family protein</fullName>
    </recommendedName>
</protein>
<dbReference type="Pfam" id="PF08843">
    <property type="entry name" value="AbiEii"/>
    <property type="match status" value="1"/>
</dbReference>
<organism evidence="1">
    <name type="scientific">marine sediment metagenome</name>
    <dbReference type="NCBI Taxonomy" id="412755"/>
    <lineage>
        <taxon>unclassified sequences</taxon>
        <taxon>metagenomes</taxon>
        <taxon>ecological metagenomes</taxon>
    </lineage>
</organism>
<proteinExistence type="predicted"/>
<dbReference type="EMBL" id="BARV01010175">
    <property type="protein sequence ID" value="GAI08967.1"/>
    <property type="molecule type" value="Genomic_DNA"/>
</dbReference>
<reference evidence="1" key="1">
    <citation type="journal article" date="2014" name="Front. Microbiol.">
        <title>High frequency of phylogenetically diverse reductive dehalogenase-homologous genes in deep subseafloor sedimentary metagenomes.</title>
        <authorList>
            <person name="Kawai M."/>
            <person name="Futagami T."/>
            <person name="Toyoda A."/>
            <person name="Takaki Y."/>
            <person name="Nishi S."/>
            <person name="Hori S."/>
            <person name="Arai W."/>
            <person name="Tsubouchi T."/>
            <person name="Morono Y."/>
            <person name="Uchiyama I."/>
            <person name="Ito T."/>
            <person name="Fujiyama A."/>
            <person name="Inagaki F."/>
            <person name="Takami H."/>
        </authorList>
    </citation>
    <scope>NUCLEOTIDE SEQUENCE</scope>
    <source>
        <strain evidence="1">Expedition CK06-06</strain>
    </source>
</reference>
<accession>X1KPI0</accession>
<sequence>MIESRNLFKLQNRLTKNGKTIPIKTLEKDYVLSWILIGIAKSKICDMLSFKGGTALKKFYFPDYRFSEDLDFTGN</sequence>
<evidence type="ECO:0000313" key="1">
    <source>
        <dbReference type="EMBL" id="GAI08967.1"/>
    </source>
</evidence>